<comment type="caution">
    <text evidence="9">The sequence shown here is derived from an EMBL/GenBank/DDBJ whole genome shotgun (WGS) entry which is preliminary data.</text>
</comment>
<keyword evidence="5 7" id="KW-0378">Hydrolase</keyword>
<evidence type="ECO:0000256" key="2">
    <source>
        <dbReference type="ARBA" id="ARBA00022694"/>
    </source>
</evidence>
<evidence type="ECO:0000313" key="9">
    <source>
        <dbReference type="EMBL" id="PKY87589.1"/>
    </source>
</evidence>
<dbReference type="PROSITE" id="PS00648">
    <property type="entry name" value="RIBONUCLEASE_P"/>
    <property type="match status" value="1"/>
</dbReference>
<dbReference type="Pfam" id="PF00825">
    <property type="entry name" value="Ribonuclease_P"/>
    <property type="match status" value="1"/>
</dbReference>
<reference evidence="9 10" key="1">
    <citation type="submission" date="2017-12" db="EMBL/GenBank/DDBJ databases">
        <title>Phylogenetic diversity of female urinary microbiome.</title>
        <authorList>
            <person name="Thomas-White K."/>
            <person name="Wolfe A.J."/>
        </authorList>
    </citation>
    <scope>NUCLEOTIDE SEQUENCE [LARGE SCALE GENOMIC DNA]</scope>
    <source>
        <strain evidence="9 10">UMB0898</strain>
    </source>
</reference>
<dbReference type="Gene3D" id="3.30.230.10">
    <property type="match status" value="1"/>
</dbReference>
<dbReference type="InterPro" id="IPR020568">
    <property type="entry name" value="Ribosomal_Su5_D2-typ_SF"/>
</dbReference>
<keyword evidence="6 7" id="KW-0694">RNA-binding</keyword>
<evidence type="ECO:0000256" key="1">
    <source>
        <dbReference type="ARBA" id="ARBA00002663"/>
    </source>
</evidence>
<evidence type="ECO:0000313" key="10">
    <source>
        <dbReference type="Proteomes" id="UP000234384"/>
    </source>
</evidence>
<accession>A0A2I1JW65</accession>
<dbReference type="GO" id="GO:0000049">
    <property type="term" value="F:tRNA binding"/>
    <property type="evidence" value="ECO:0007669"/>
    <property type="project" value="UniProtKB-UniRule"/>
</dbReference>
<organism evidence="9 10">
    <name type="scientific">Falseniella ignava</name>
    <dbReference type="NCBI Taxonomy" id="137730"/>
    <lineage>
        <taxon>Bacteria</taxon>
        <taxon>Bacillati</taxon>
        <taxon>Bacillota</taxon>
        <taxon>Bacilli</taxon>
        <taxon>Lactobacillales</taxon>
        <taxon>Aerococcaceae</taxon>
        <taxon>Falseniella</taxon>
    </lineage>
</organism>
<dbReference type="PANTHER" id="PTHR33992">
    <property type="entry name" value="RIBONUCLEASE P PROTEIN COMPONENT"/>
    <property type="match status" value="1"/>
</dbReference>
<protein>
    <recommendedName>
        <fullName evidence="7 8">Ribonuclease P protein component</fullName>
        <shortName evidence="7">RNase P protein</shortName>
        <shortName evidence="7">RNaseP protein</shortName>
        <ecNumber evidence="7 8">3.1.26.5</ecNumber>
    </recommendedName>
    <alternativeName>
        <fullName evidence="7">Protein C5</fullName>
    </alternativeName>
</protein>
<keyword evidence="2 7" id="KW-0819">tRNA processing</keyword>
<evidence type="ECO:0000256" key="6">
    <source>
        <dbReference type="ARBA" id="ARBA00022884"/>
    </source>
</evidence>
<evidence type="ECO:0000256" key="7">
    <source>
        <dbReference type="HAMAP-Rule" id="MF_00227"/>
    </source>
</evidence>
<dbReference type="OrthoDB" id="9810867at2"/>
<evidence type="ECO:0000256" key="3">
    <source>
        <dbReference type="ARBA" id="ARBA00022722"/>
    </source>
</evidence>
<dbReference type="Proteomes" id="UP000234384">
    <property type="component" value="Unassembled WGS sequence"/>
</dbReference>
<dbReference type="HAMAP" id="MF_00227">
    <property type="entry name" value="RNase_P"/>
    <property type="match status" value="1"/>
</dbReference>
<dbReference type="GO" id="GO:0001682">
    <property type="term" value="P:tRNA 5'-leader removal"/>
    <property type="evidence" value="ECO:0007669"/>
    <property type="project" value="UniProtKB-UniRule"/>
</dbReference>
<dbReference type="NCBIfam" id="TIGR00188">
    <property type="entry name" value="rnpA"/>
    <property type="match status" value="1"/>
</dbReference>
<dbReference type="GO" id="GO:0030677">
    <property type="term" value="C:ribonuclease P complex"/>
    <property type="evidence" value="ECO:0007669"/>
    <property type="project" value="TreeGrafter"/>
</dbReference>
<sequence>MKKAYRVKSDRDFQRVFHQGKSKANRQLVLYYYEKPDQAHFRLGVSVSKKLGPAVVRNRIKRYLRQAVHELDGHIRHDIDFILIARQDILNKNYHEIKQSIIHVMKLAGIYDNTTP</sequence>
<evidence type="ECO:0000256" key="4">
    <source>
        <dbReference type="ARBA" id="ARBA00022759"/>
    </source>
</evidence>
<name>A0A2I1JW65_9LACT</name>
<keyword evidence="3 7" id="KW-0540">Nuclease</keyword>
<evidence type="ECO:0000256" key="5">
    <source>
        <dbReference type="ARBA" id="ARBA00022801"/>
    </source>
</evidence>
<comment type="similarity">
    <text evidence="7">Belongs to the RnpA family.</text>
</comment>
<dbReference type="PANTHER" id="PTHR33992:SF1">
    <property type="entry name" value="RIBONUCLEASE P PROTEIN COMPONENT"/>
    <property type="match status" value="1"/>
</dbReference>
<dbReference type="RefSeq" id="WP_101954684.1">
    <property type="nucleotide sequence ID" value="NZ_PKHE01000023.1"/>
</dbReference>
<dbReference type="GO" id="GO:0042781">
    <property type="term" value="F:3'-tRNA processing endoribonuclease activity"/>
    <property type="evidence" value="ECO:0007669"/>
    <property type="project" value="TreeGrafter"/>
</dbReference>
<comment type="catalytic activity">
    <reaction evidence="7">
        <text>Endonucleolytic cleavage of RNA, removing 5'-extranucleotides from tRNA precursor.</text>
        <dbReference type="EC" id="3.1.26.5"/>
    </reaction>
</comment>
<evidence type="ECO:0000256" key="8">
    <source>
        <dbReference type="NCBIfam" id="TIGR00188"/>
    </source>
</evidence>
<dbReference type="EMBL" id="PKHE01000023">
    <property type="protein sequence ID" value="PKY87589.1"/>
    <property type="molecule type" value="Genomic_DNA"/>
</dbReference>
<comment type="function">
    <text evidence="1 7">RNaseP catalyzes the removal of the 5'-leader sequence from pre-tRNA to produce the mature 5'-terminus. It can also cleave other RNA substrates such as 4.5S RNA. The protein component plays an auxiliary but essential role in vivo by binding to the 5'-leader sequence and broadening the substrate specificity of the ribozyme.</text>
</comment>
<keyword evidence="4 7" id="KW-0255">Endonuclease</keyword>
<dbReference type="SUPFAM" id="SSF54211">
    <property type="entry name" value="Ribosomal protein S5 domain 2-like"/>
    <property type="match status" value="1"/>
</dbReference>
<dbReference type="FunFam" id="3.30.230.10:FF:000021">
    <property type="entry name" value="Ribonuclease P protein component"/>
    <property type="match status" value="1"/>
</dbReference>
<dbReference type="EC" id="3.1.26.5" evidence="7 8"/>
<comment type="subunit">
    <text evidence="7">Consists of a catalytic RNA component (M1 or rnpB) and a protein subunit.</text>
</comment>
<dbReference type="InterPro" id="IPR020539">
    <property type="entry name" value="RNase_P_CS"/>
</dbReference>
<dbReference type="GO" id="GO:0004526">
    <property type="term" value="F:ribonuclease P activity"/>
    <property type="evidence" value="ECO:0007669"/>
    <property type="project" value="UniProtKB-UniRule"/>
</dbReference>
<proteinExistence type="inferred from homology"/>
<dbReference type="InterPro" id="IPR014721">
    <property type="entry name" value="Ribsml_uS5_D2-typ_fold_subgr"/>
</dbReference>
<dbReference type="InterPro" id="IPR000100">
    <property type="entry name" value="RNase_P"/>
</dbReference>
<gene>
    <name evidence="7" type="primary">rnpA</name>
    <name evidence="9" type="ORF">CYJ57_07015</name>
</gene>
<dbReference type="AlphaFoldDB" id="A0A2I1JW65"/>